<evidence type="ECO:0000313" key="4">
    <source>
        <dbReference type="Proteomes" id="UP000001940"/>
    </source>
</evidence>
<keyword evidence="1" id="KW-0479">Metal-binding</keyword>
<dbReference type="InterPro" id="IPR013087">
    <property type="entry name" value="Znf_C2H2_type"/>
</dbReference>
<dbReference type="GeneID" id="29991191"/>
<keyword evidence="4" id="KW-1185">Reference proteome</keyword>
<proteinExistence type="predicted"/>
<sequence>MSINYFKFDCDDDLCKYHGIAHLHCGHKRCNFASNDALLISNHLSVFHLKNSEIPDDRIFYHIDVSCGSDRCQFNRNSSHWHCAKCQTGFEIVGLHCCPITSLPKRLDSCSRPFCKLKKKAHFHCKICDQGFSNNTKLANHTHRTQKLQKNICIENGKLKPKKTTPRDFFVLREPIRFTMEEHFGGGSVKEE</sequence>
<protein>
    <submittedName>
        <fullName evidence="3">C2H2-type domain-containing protein</fullName>
    </submittedName>
</protein>
<dbReference type="RefSeq" id="NP_001333552.1">
    <property type="nucleotide sequence ID" value="NM_001346629.1"/>
</dbReference>
<feature type="domain" description="C2H2-type" evidence="2">
    <location>
        <begin position="123"/>
        <end position="151"/>
    </location>
</feature>
<dbReference type="CTD" id="29991191"/>
<dbReference type="KEGG" id="cel:CELE_K05F1.13"/>
<keyword evidence="1" id="KW-0862">Zinc</keyword>
<dbReference type="WormBase" id="K05F1.13">
    <property type="protein sequence ID" value="CE51786"/>
    <property type="gene ID" value="WBGene00270309"/>
</dbReference>
<name>A0A1D3PCK9_CAEEL</name>
<gene>
    <name evidence="3" type="ORF">CELE_K05F1.13</name>
    <name evidence="3 5" type="ORF">K05F1.13</name>
</gene>
<evidence type="ECO:0000259" key="2">
    <source>
        <dbReference type="PROSITE" id="PS50157"/>
    </source>
</evidence>
<dbReference type="GO" id="GO:0008270">
    <property type="term" value="F:zinc ion binding"/>
    <property type="evidence" value="ECO:0007669"/>
    <property type="project" value="UniProtKB-KW"/>
</dbReference>
<organism evidence="3 4">
    <name type="scientific">Caenorhabditis elegans</name>
    <dbReference type="NCBI Taxonomy" id="6239"/>
    <lineage>
        <taxon>Eukaryota</taxon>
        <taxon>Metazoa</taxon>
        <taxon>Ecdysozoa</taxon>
        <taxon>Nematoda</taxon>
        <taxon>Chromadorea</taxon>
        <taxon>Rhabditida</taxon>
        <taxon>Rhabditina</taxon>
        <taxon>Rhabditomorpha</taxon>
        <taxon>Rhabditoidea</taxon>
        <taxon>Rhabditidae</taxon>
        <taxon>Peloderinae</taxon>
        <taxon>Caenorhabditis</taxon>
    </lineage>
</organism>
<reference evidence="3 4" key="1">
    <citation type="journal article" date="1998" name="Science">
        <title>Genome sequence of the nematode C. elegans: a platform for investigating biology.</title>
        <authorList>
            <consortium name="The C. elegans sequencing consortium"/>
            <person name="Sulson J.E."/>
            <person name="Waterston R."/>
        </authorList>
    </citation>
    <scope>NUCLEOTIDE SEQUENCE [LARGE SCALE GENOMIC DNA]</scope>
    <source>
        <strain evidence="3 4">Bristol N2</strain>
    </source>
</reference>
<dbReference type="AlphaFoldDB" id="A0A1D3PCK9"/>
<dbReference type="AGR" id="WB:WBGene00270309"/>
<dbReference type="Proteomes" id="UP000001940">
    <property type="component" value="Chromosome II"/>
</dbReference>
<dbReference type="Bgee" id="WBGene00270309">
    <property type="expression patterns" value="Expressed in pharyngeal muscle cell (C elegans) and 1 other cell type or tissue"/>
</dbReference>
<evidence type="ECO:0000313" key="5">
    <source>
        <dbReference type="WormBase" id="K05F1.13"/>
    </source>
</evidence>
<keyword evidence="1" id="KW-0863">Zinc-finger</keyword>
<evidence type="ECO:0000256" key="1">
    <source>
        <dbReference type="PROSITE-ProRule" id="PRU00042"/>
    </source>
</evidence>
<evidence type="ECO:0000313" key="3">
    <source>
        <dbReference type="EMBL" id="SCN13878.1"/>
    </source>
</evidence>
<dbReference type="OrthoDB" id="5862449at2759"/>
<dbReference type="InParanoid" id="A0A1D3PCK9"/>
<dbReference type="PROSITE" id="PS50157">
    <property type="entry name" value="ZINC_FINGER_C2H2_2"/>
    <property type="match status" value="1"/>
</dbReference>
<accession>A0A1D3PCK9</accession>
<dbReference type="EMBL" id="BX284602">
    <property type="protein sequence ID" value="SCN13878.1"/>
    <property type="molecule type" value="Genomic_DNA"/>
</dbReference>